<gene>
    <name evidence="3" type="ORF">COV58_03340</name>
</gene>
<accession>A0A2M6ITT3</accession>
<feature type="domain" description="Glycosyl transferase family 1" evidence="1">
    <location>
        <begin position="191"/>
        <end position="332"/>
    </location>
</feature>
<dbReference type="InterPro" id="IPR028098">
    <property type="entry name" value="Glyco_trans_4-like_N"/>
</dbReference>
<dbReference type="Proteomes" id="UP000231056">
    <property type="component" value="Unassembled WGS sequence"/>
</dbReference>
<organism evidence="3 4">
    <name type="scientific">Candidatus Roizmanbacteria bacterium CG11_big_fil_rev_8_21_14_0_20_36_8</name>
    <dbReference type="NCBI Taxonomy" id="1974856"/>
    <lineage>
        <taxon>Bacteria</taxon>
        <taxon>Candidatus Roizmaniibacteriota</taxon>
    </lineage>
</organism>
<dbReference type="InterPro" id="IPR001296">
    <property type="entry name" value="Glyco_trans_1"/>
</dbReference>
<dbReference type="SUPFAM" id="SSF53756">
    <property type="entry name" value="UDP-Glycosyltransferase/glycogen phosphorylase"/>
    <property type="match status" value="1"/>
</dbReference>
<dbReference type="AlphaFoldDB" id="A0A2M6ITT3"/>
<evidence type="ECO:0000259" key="2">
    <source>
        <dbReference type="Pfam" id="PF13439"/>
    </source>
</evidence>
<dbReference type="Pfam" id="PF13439">
    <property type="entry name" value="Glyco_transf_4"/>
    <property type="match status" value="1"/>
</dbReference>
<comment type="caution">
    <text evidence="3">The sequence shown here is derived from an EMBL/GenBank/DDBJ whole genome shotgun (WGS) entry which is preliminary data.</text>
</comment>
<dbReference type="Pfam" id="PF00534">
    <property type="entry name" value="Glycos_transf_1"/>
    <property type="match status" value="1"/>
</dbReference>
<evidence type="ECO:0000313" key="4">
    <source>
        <dbReference type="Proteomes" id="UP000231056"/>
    </source>
</evidence>
<dbReference type="EMBL" id="PCVM01000077">
    <property type="protein sequence ID" value="PIQ73282.1"/>
    <property type="molecule type" value="Genomic_DNA"/>
</dbReference>
<protein>
    <recommendedName>
        <fullName evidence="5">Glycosyl transferase</fullName>
    </recommendedName>
</protein>
<dbReference type="PANTHER" id="PTHR12526">
    <property type="entry name" value="GLYCOSYLTRANSFERASE"/>
    <property type="match status" value="1"/>
</dbReference>
<reference evidence="3 4" key="1">
    <citation type="submission" date="2017-09" db="EMBL/GenBank/DDBJ databases">
        <title>Depth-based differentiation of microbial function through sediment-hosted aquifers and enrichment of novel symbionts in the deep terrestrial subsurface.</title>
        <authorList>
            <person name="Probst A.J."/>
            <person name="Ladd B."/>
            <person name="Jarett J.K."/>
            <person name="Geller-Mcgrath D.E."/>
            <person name="Sieber C.M."/>
            <person name="Emerson J.B."/>
            <person name="Anantharaman K."/>
            <person name="Thomas B.C."/>
            <person name="Malmstrom R."/>
            <person name="Stieglmeier M."/>
            <person name="Klingl A."/>
            <person name="Woyke T."/>
            <person name="Ryan C.M."/>
            <person name="Banfield J.F."/>
        </authorList>
    </citation>
    <scope>NUCLEOTIDE SEQUENCE [LARGE SCALE GENOMIC DNA]</scope>
    <source>
        <strain evidence="3">CG11_big_fil_rev_8_21_14_0_20_36_8</strain>
    </source>
</reference>
<sequence length="362" mass="40497">MKKVFLIIPSFAGGGAERVFISLATHLHNNYHVEFEVTLVVFSGRGPLLTQVPPTVRLIDLQSIRARQSLFSLFWLCKRERPDVVLTTMQASISFFIVQLFWRKSVQWVCRLENPVSITLKKMESFSVWLFAQALRACDQVVALNQAMAQDVVKVLSLKPAKIVVIPNPIDVVQVRLQSTVPIVPLIHPALIACGRLTPQKNFTDSILVFLLILDKYPAAHLYIIGEGSERPILEALITKHDIKDKVTLMGFIDNPYPYFVASDVFLLTSKWEGFGNVIVEAMACQTPVVSYDCPTGPRDILEGGRYGELVPIGDIQAFATAVDRILATPFSPELISARADNYAVSTIIKQYKELFITSRHV</sequence>
<dbReference type="CDD" id="cd03811">
    <property type="entry name" value="GT4_GT28_WabH-like"/>
    <property type="match status" value="1"/>
</dbReference>
<dbReference type="Gene3D" id="3.40.50.2000">
    <property type="entry name" value="Glycogen Phosphorylase B"/>
    <property type="match status" value="2"/>
</dbReference>
<evidence type="ECO:0000313" key="3">
    <source>
        <dbReference type="EMBL" id="PIQ73282.1"/>
    </source>
</evidence>
<proteinExistence type="predicted"/>
<name>A0A2M6ITT3_9BACT</name>
<evidence type="ECO:0000259" key="1">
    <source>
        <dbReference type="Pfam" id="PF00534"/>
    </source>
</evidence>
<feature type="domain" description="Glycosyltransferase subfamily 4-like N-terminal" evidence="2">
    <location>
        <begin position="14"/>
        <end position="172"/>
    </location>
</feature>
<evidence type="ECO:0008006" key="5">
    <source>
        <dbReference type="Google" id="ProtNLM"/>
    </source>
</evidence>